<reference evidence="2" key="1">
    <citation type="submission" date="2021-01" db="EMBL/GenBank/DDBJ databases">
        <authorList>
            <person name="Corre E."/>
            <person name="Pelletier E."/>
            <person name="Niang G."/>
            <person name="Scheremetjew M."/>
            <person name="Finn R."/>
            <person name="Kale V."/>
            <person name="Holt S."/>
            <person name="Cochrane G."/>
            <person name="Meng A."/>
            <person name="Brown T."/>
            <person name="Cohen L."/>
        </authorList>
    </citation>
    <scope>NUCLEOTIDE SEQUENCE</scope>
    <source>
        <strain evidence="2">CCMP2084</strain>
    </source>
</reference>
<feature type="compositionally biased region" description="Low complexity" evidence="1">
    <location>
        <begin position="205"/>
        <end position="222"/>
    </location>
</feature>
<feature type="region of interest" description="Disordered" evidence="1">
    <location>
        <begin position="202"/>
        <end position="241"/>
    </location>
</feature>
<organism evidence="2">
    <name type="scientific">Attheya septentrionalis</name>
    <dbReference type="NCBI Taxonomy" id="420275"/>
    <lineage>
        <taxon>Eukaryota</taxon>
        <taxon>Sar</taxon>
        <taxon>Stramenopiles</taxon>
        <taxon>Ochrophyta</taxon>
        <taxon>Bacillariophyta</taxon>
        <taxon>Coscinodiscophyceae</taxon>
        <taxon>Chaetocerotophycidae</taxon>
        <taxon>Chaetocerotales</taxon>
        <taxon>Attheyaceae</taxon>
        <taxon>Attheya</taxon>
    </lineage>
</organism>
<dbReference type="Pfam" id="PF10238">
    <property type="entry name" value="Eapp_C"/>
    <property type="match status" value="1"/>
</dbReference>
<evidence type="ECO:0000256" key="1">
    <source>
        <dbReference type="SAM" id="MobiDB-lite"/>
    </source>
</evidence>
<proteinExistence type="predicted"/>
<dbReference type="EMBL" id="HBHQ01003497">
    <property type="protein sequence ID" value="CAD9810482.1"/>
    <property type="molecule type" value="Transcribed_RNA"/>
</dbReference>
<gene>
    <name evidence="2" type="ORF">ASEP1449_LOCUS2305</name>
</gene>
<protein>
    <recommendedName>
        <fullName evidence="3">E2F-associated phosphoprotein</fullName>
    </recommendedName>
</protein>
<feature type="compositionally biased region" description="Low complexity" evidence="1">
    <location>
        <begin position="108"/>
        <end position="124"/>
    </location>
</feature>
<feature type="compositionally biased region" description="Polar residues" evidence="1">
    <location>
        <begin position="43"/>
        <end position="56"/>
    </location>
</feature>
<feature type="region of interest" description="Disordered" evidence="1">
    <location>
        <begin position="1"/>
        <end position="67"/>
    </location>
</feature>
<evidence type="ECO:0008006" key="3">
    <source>
        <dbReference type="Google" id="ProtNLM"/>
    </source>
</evidence>
<name>A0A7S2U704_9STRA</name>
<dbReference type="AlphaFoldDB" id="A0A7S2U704"/>
<dbReference type="PANTHER" id="PTHR15967">
    <property type="entry name" value="E2F-ASSOCIATED PHOSPHOPROTEIN"/>
    <property type="match status" value="1"/>
</dbReference>
<evidence type="ECO:0000313" key="2">
    <source>
        <dbReference type="EMBL" id="CAD9810482.1"/>
    </source>
</evidence>
<sequence>MEPIAENDEQLQLAAHHPQAVPVGGPIVVPVRRGGEAAIVSGSEDTTTNSNRDNPYSSSDEEAEDASMRAAVPDVLYGANMDDEDEAWVYQNMRGGVAEPVPIRTRHTNTGTNTDTMDTTTTTGANKSDADDSTSKPCWVTKQVMALKPRSSDAVLSCPCCFELVCMDCQEHERYQNQYRAMFVMNIGVHWDRRLVYDEASQELTPFSSPQSPSTTPSTTSPDMNPIPNHDDNGTASNNSKHNAAATGPEIYYSVYCNNCQTEVAALDMTDEVYYFYGCLASSS</sequence>
<feature type="region of interest" description="Disordered" evidence="1">
    <location>
        <begin position="103"/>
        <end position="135"/>
    </location>
</feature>
<dbReference type="GO" id="GO:0005634">
    <property type="term" value="C:nucleus"/>
    <property type="evidence" value="ECO:0007669"/>
    <property type="project" value="TreeGrafter"/>
</dbReference>
<dbReference type="InterPro" id="IPR019370">
    <property type="entry name" value="E2F-assoc_phosphoprotein"/>
</dbReference>
<accession>A0A7S2U704</accession>
<feature type="compositionally biased region" description="Low complexity" evidence="1">
    <location>
        <begin position="21"/>
        <end position="32"/>
    </location>
</feature>
<dbReference type="PANTHER" id="PTHR15967:SF0">
    <property type="entry name" value="E2F-ASSOCIATED PHOSPHOPROTEIN"/>
    <property type="match status" value="1"/>
</dbReference>